<dbReference type="Pfam" id="PF07183">
    <property type="entry name" value="DUF1403"/>
    <property type="match status" value="1"/>
</dbReference>
<evidence type="ECO:0000313" key="1">
    <source>
        <dbReference type="EMBL" id="SDH14190.1"/>
    </source>
</evidence>
<sequence>MNFLGDVSISDMRVVPRVPAWARPRSEAQSDADAAYLAGAALISLDYLVREAPAWAGVWRMRLALKSVVAASRLLRRADAETDLRDAHVFRSVGADPGPAGKVLLAWRRLASRSATLDEDVVRSIAELLDLKWDGALAEVLANAQEMYGSQRSAPTIAAELAASAYRARPDAELLAYWLADAVLAQKFHWPVPIPLLAGQILSPVLRTGKLGNRIRPGETGWGRAVFTAYAQAAADACDLGIDLDKRAGRLLEVAPRLRAKGSAQVVKLLLEEDGLPASWSSAKLSARGARRLFERLEELGAVRELSGRPTFRIYGL</sequence>
<reference evidence="1 2" key="1">
    <citation type="submission" date="2016-10" db="EMBL/GenBank/DDBJ databases">
        <authorList>
            <person name="de Groot N.N."/>
        </authorList>
    </citation>
    <scope>NUCLEOTIDE SEQUENCE [LARGE SCALE GENOMIC DNA]</scope>
    <source>
        <strain evidence="1 2">CGMCC 1.10267</strain>
    </source>
</reference>
<dbReference type="STRING" id="440168.SAMN04487974_12430"/>
<dbReference type="OrthoDB" id="7865302at2"/>
<dbReference type="RefSeq" id="WP_090599625.1">
    <property type="nucleotide sequence ID" value="NZ_FNCS01000024.1"/>
</dbReference>
<dbReference type="AlphaFoldDB" id="A0A1G8A143"/>
<accession>A0A1G8A143</accession>
<gene>
    <name evidence="1" type="ORF">SAMN04487974_12430</name>
</gene>
<proteinExistence type="predicted"/>
<organism evidence="1 2">
    <name type="scientific">Pelagibacterium luteolum</name>
    <dbReference type="NCBI Taxonomy" id="440168"/>
    <lineage>
        <taxon>Bacteria</taxon>
        <taxon>Pseudomonadati</taxon>
        <taxon>Pseudomonadota</taxon>
        <taxon>Alphaproteobacteria</taxon>
        <taxon>Hyphomicrobiales</taxon>
        <taxon>Devosiaceae</taxon>
        <taxon>Pelagibacterium</taxon>
    </lineage>
</organism>
<dbReference type="InterPro" id="IPR009843">
    <property type="entry name" value="DUF1403"/>
</dbReference>
<evidence type="ECO:0000313" key="2">
    <source>
        <dbReference type="Proteomes" id="UP000199495"/>
    </source>
</evidence>
<evidence type="ECO:0008006" key="3">
    <source>
        <dbReference type="Google" id="ProtNLM"/>
    </source>
</evidence>
<dbReference type="Proteomes" id="UP000199495">
    <property type="component" value="Unassembled WGS sequence"/>
</dbReference>
<keyword evidence="2" id="KW-1185">Reference proteome</keyword>
<dbReference type="EMBL" id="FNCS01000024">
    <property type="protein sequence ID" value="SDH14190.1"/>
    <property type="molecule type" value="Genomic_DNA"/>
</dbReference>
<name>A0A1G8A143_9HYPH</name>
<protein>
    <recommendedName>
        <fullName evidence="3">DUF1403 family protein</fullName>
    </recommendedName>
</protein>